<reference evidence="3" key="1">
    <citation type="submission" date="2020-07" db="EMBL/GenBank/DDBJ databases">
        <title>A new Micromonospora strain with potent antibiotic activity isolated from the microbiome of a mid-Atlantic deep-sea sponge.</title>
        <authorList>
            <person name="Back C.R."/>
            <person name="Stennett H.L."/>
            <person name="Williams S.E."/>
            <person name="Wang L."/>
            <person name="Ojeda Gomez J."/>
            <person name="Abdulle O.M."/>
            <person name="Duffy T."/>
            <person name="Hendry K.R."/>
            <person name="Powell D."/>
            <person name="Stach J.E."/>
            <person name="Essex-Lopresti A.E."/>
            <person name="Willis C.L."/>
            <person name="Curnow P."/>
            <person name="Race P.R."/>
        </authorList>
    </citation>
    <scope>NUCLEOTIDE SEQUENCE [LARGE SCALE GENOMIC DNA]</scope>
    <source>
        <strain evidence="3">28ISP2-46</strain>
    </source>
</reference>
<evidence type="ECO:0000313" key="2">
    <source>
        <dbReference type="EMBL" id="QLQ35489.1"/>
    </source>
</evidence>
<dbReference type="AlphaFoldDB" id="A0A7L6B0J6"/>
<dbReference type="RefSeq" id="WP_181568022.1">
    <property type="nucleotide sequence ID" value="NZ_CP059322.2"/>
</dbReference>
<sequence length="278" mass="28155">MTTSGDDDADLTETRWSATARLLVAAAVLVVALGGVAVAVTLSNPARLGVVFSGGPAPSPATGGGSGGVGGAEVAATETLTAPRGDRRRADFELADGLTSFTLRVADLGDDLYRIGAPDDAGVTPRPQVTGDRVRLWIQENGRPGPSAVEVVLNSRLTWRVRLVGGVREQQLDLGAARLAGVELVGGASRTDLRLPPLDGTLTVRMTGGVSALSVSVPGGSPVRVRVASGAGSLAVYDERRAGVAAGDVVSTPGWDRAADRLYLDLVAGANAVSVTAG</sequence>
<dbReference type="Proteomes" id="UP000510844">
    <property type="component" value="Chromosome"/>
</dbReference>
<keyword evidence="1" id="KW-1133">Transmembrane helix</keyword>
<organism evidence="2 3">
    <name type="scientific">Micromonospora robiginosa</name>
    <dbReference type="NCBI Taxonomy" id="2749844"/>
    <lineage>
        <taxon>Bacteria</taxon>
        <taxon>Bacillati</taxon>
        <taxon>Actinomycetota</taxon>
        <taxon>Actinomycetes</taxon>
        <taxon>Micromonosporales</taxon>
        <taxon>Micromonosporaceae</taxon>
        <taxon>Micromonospora</taxon>
    </lineage>
</organism>
<gene>
    <name evidence="2" type="ORF">H1D33_19120</name>
</gene>
<keyword evidence="3" id="KW-1185">Reference proteome</keyword>
<evidence type="ECO:0000313" key="3">
    <source>
        <dbReference type="Proteomes" id="UP000510844"/>
    </source>
</evidence>
<accession>A0A7L6B0J6</accession>
<proteinExistence type="predicted"/>
<protein>
    <submittedName>
        <fullName evidence="2">Uncharacterized protein</fullName>
    </submittedName>
</protein>
<name>A0A7L6B0J6_9ACTN</name>
<feature type="transmembrane region" description="Helical" evidence="1">
    <location>
        <begin position="20"/>
        <end position="42"/>
    </location>
</feature>
<keyword evidence="1" id="KW-0812">Transmembrane</keyword>
<reference evidence="2 3" key="2">
    <citation type="journal article" date="2021" name="Mar. Drugs">
        <title>A New Micromonospora Strain with Antibiotic Activity Isolated from the Microbiome of a Mid-Atlantic Deep-Sea Sponge.</title>
        <authorList>
            <person name="Back C.R."/>
            <person name="Stennett H.L."/>
            <person name="Williams S.E."/>
            <person name="Wang L."/>
            <person name="Ojeda Gomez J."/>
            <person name="Abdulle O.M."/>
            <person name="Duffy T."/>
            <person name="Neal C."/>
            <person name="Mantell J."/>
            <person name="Jepson M.A."/>
            <person name="Hendry K.R."/>
            <person name="Powell D."/>
            <person name="Stach J.E.M."/>
            <person name="Essex-Lopresti A.E."/>
            <person name="Willis C.L."/>
            <person name="Curnow P."/>
            <person name="Race P.R."/>
        </authorList>
    </citation>
    <scope>NUCLEOTIDE SEQUENCE [LARGE SCALE GENOMIC DNA]</scope>
    <source>
        <strain evidence="2 3">28ISP2-46</strain>
    </source>
</reference>
<dbReference type="EMBL" id="CP059322">
    <property type="protein sequence ID" value="QLQ35489.1"/>
    <property type="molecule type" value="Genomic_DNA"/>
</dbReference>
<evidence type="ECO:0000256" key="1">
    <source>
        <dbReference type="SAM" id="Phobius"/>
    </source>
</evidence>
<dbReference type="KEGG" id="mfeu:H1D33_19120"/>
<keyword evidence="1" id="KW-0472">Membrane</keyword>